<dbReference type="GeneID" id="80919606"/>
<gene>
    <name evidence="2" type="primary">SMKI11G2230</name>
    <name evidence="2" type="ORF">SMKI_11G2230</name>
</gene>
<feature type="coiled-coil region" evidence="1">
    <location>
        <begin position="265"/>
        <end position="295"/>
    </location>
</feature>
<evidence type="ECO:0000313" key="3">
    <source>
        <dbReference type="Proteomes" id="UP001161438"/>
    </source>
</evidence>
<keyword evidence="3" id="KW-1185">Reference proteome</keyword>
<dbReference type="EMBL" id="OX365767">
    <property type="protein sequence ID" value="CAI4034773.1"/>
    <property type="molecule type" value="Genomic_DNA"/>
</dbReference>
<keyword evidence="1" id="KW-0175">Coiled coil</keyword>
<protein>
    <recommendedName>
        <fullName evidence="4">YKR015C-like protein</fullName>
    </recommendedName>
</protein>
<evidence type="ECO:0008006" key="4">
    <source>
        <dbReference type="Google" id="ProtNLM"/>
    </source>
</evidence>
<dbReference type="RefSeq" id="XP_056077893.1">
    <property type="nucleotide sequence ID" value="XM_056223924.1"/>
</dbReference>
<name>A0AA35IRE7_SACMI</name>
<evidence type="ECO:0000313" key="2">
    <source>
        <dbReference type="EMBL" id="CAI4034773.1"/>
    </source>
</evidence>
<sequence>MFLDYSGYEALTEINSSFGKYILLLQRFESCRGLKGRLEMLKDLGKEFKIFEKLDTDDFRKSKNMVHRFYTMVISLKQIMEIGPLIRRNPAVLFVEFECPVEDCLDELDPLHPLNRVYIFIHKQWTYYYQYYIVEKVKKLILNMVPVKEDDWSILHKVVYSEGFVERQYKKKQYLGDIYIPQPLLKSNKITTMSNFSQLTRISKVRVYRFDAAIVCDANNYNKKTLNVKKLEDTELPNLIWTLEPEKFYVDMKPYKEHQERKKWREEAKLNMQAEEQENSTSKNSENNIEELEASAGLKNIIKTPLANKVVNIINNYAAVVTGYVTDVEKINDSNQRKEDDIPEISYGEIGQEFGSQLQVSSGTSMENACFQSRFQNNYENDISWNTTMRDIDPVYMTEQCARVWRKEQQMLGLEKAKAFERKLHKDTMIVSKKQFEEPGKDSKRRKRVHNVTSRRIIATTASKHDDFKQEKYCYEEETHGLMRDYFKVKLNISVHGNRMQREKDKRSHALTIDNNSNNFENINNMTNKTQEVGLASLTDIHFKDVVIVKFRGFRSKLRKLRINA</sequence>
<dbReference type="AlphaFoldDB" id="A0AA35IRE7"/>
<accession>A0AA35IRE7</accession>
<organism evidence="2 3">
    <name type="scientific">Saccharomyces mikatae IFO 1815</name>
    <dbReference type="NCBI Taxonomy" id="226126"/>
    <lineage>
        <taxon>Eukaryota</taxon>
        <taxon>Fungi</taxon>
        <taxon>Dikarya</taxon>
        <taxon>Ascomycota</taxon>
        <taxon>Saccharomycotina</taxon>
        <taxon>Saccharomycetes</taxon>
        <taxon>Saccharomycetales</taxon>
        <taxon>Saccharomycetaceae</taxon>
        <taxon>Saccharomyces</taxon>
    </lineage>
</organism>
<evidence type="ECO:0000256" key="1">
    <source>
        <dbReference type="SAM" id="Coils"/>
    </source>
</evidence>
<proteinExistence type="predicted"/>
<reference evidence="2" key="1">
    <citation type="submission" date="2022-10" db="EMBL/GenBank/DDBJ databases">
        <authorList>
            <person name="Byrne P K."/>
        </authorList>
    </citation>
    <scope>NUCLEOTIDE SEQUENCE</scope>
    <source>
        <strain evidence="2">IFO1815</strain>
    </source>
</reference>
<dbReference type="Proteomes" id="UP001161438">
    <property type="component" value="Chromosome 11"/>
</dbReference>